<gene>
    <name evidence="2" type="ORF">JF922_18970</name>
</gene>
<protein>
    <recommendedName>
        <fullName evidence="1">Amidase domain-containing protein</fullName>
    </recommendedName>
</protein>
<dbReference type="PANTHER" id="PTHR11895">
    <property type="entry name" value="TRANSAMIDASE"/>
    <property type="match status" value="1"/>
</dbReference>
<feature type="domain" description="Amidase" evidence="1">
    <location>
        <begin position="1"/>
        <end position="419"/>
    </location>
</feature>
<dbReference type="EMBL" id="JAEKNR010000188">
    <property type="protein sequence ID" value="MBJ7600142.1"/>
    <property type="molecule type" value="Genomic_DNA"/>
</dbReference>
<sequence>MLDRIERLNPQLNAFITVLGEEAMQQAAATDALLASGTRLGPLHGVPVAVKDNMATAGARTTAASRVLKDWVPDRDATVVSRLKRAGAVILGKLNMYEFAFGGVNEDYGECLNPWDRTRCCSSSSSGPGCAVAAGMAYGSLGTDTGGSIRLPAAACGVVGLKPTYGLVSRAGVVPASYSLDHVGPLGRTVRDVAVQMSVVAGHDSDDPTSVRAAAADFEAGLEAGLSGIVVGVPKSQRTEVIDEEMLHAYLAALTTMQNEGAILQEVDVPDHLLSGTVIWGISAPEVAEAHREWTRSRPDDYSPALRSVVQLGEFLPATEYVHAHRVRQVIRSAYAEVMRHVDVLAMPVVPFPAWEVGAQTITIGSHDAQDLMTALTRYCSPANITGQPAVSVPCGFNRGGLPLAFQLIGSWLEDATLLRVARAYERATEWHTHRPQLRGD</sequence>
<comment type="caution">
    <text evidence="2">The sequence shown here is derived from an EMBL/GenBank/DDBJ whole genome shotgun (WGS) entry which is preliminary data.</text>
</comment>
<evidence type="ECO:0000259" key="1">
    <source>
        <dbReference type="Pfam" id="PF01425"/>
    </source>
</evidence>
<evidence type="ECO:0000313" key="2">
    <source>
        <dbReference type="EMBL" id="MBJ7600142.1"/>
    </source>
</evidence>
<dbReference type="SUPFAM" id="SSF75304">
    <property type="entry name" value="Amidase signature (AS) enzymes"/>
    <property type="match status" value="1"/>
</dbReference>
<dbReference type="AlphaFoldDB" id="A0A934NF09"/>
<organism evidence="2 3">
    <name type="scientific">Candidatus Nephthysia bennettiae</name>
    <dbReference type="NCBI Taxonomy" id="3127016"/>
    <lineage>
        <taxon>Bacteria</taxon>
        <taxon>Bacillati</taxon>
        <taxon>Candidatus Dormiibacterota</taxon>
        <taxon>Candidatus Dormibacteria</taxon>
        <taxon>Candidatus Dormibacterales</taxon>
        <taxon>Candidatus Dormibacteraceae</taxon>
        <taxon>Candidatus Nephthysia</taxon>
    </lineage>
</organism>
<dbReference type="Proteomes" id="UP000612893">
    <property type="component" value="Unassembled WGS sequence"/>
</dbReference>
<dbReference type="InterPro" id="IPR036928">
    <property type="entry name" value="AS_sf"/>
</dbReference>
<reference evidence="2" key="1">
    <citation type="submission" date="2020-10" db="EMBL/GenBank/DDBJ databases">
        <title>Ca. Dormibacterota MAGs.</title>
        <authorList>
            <person name="Montgomery K."/>
        </authorList>
    </citation>
    <scope>NUCLEOTIDE SEQUENCE [LARGE SCALE GENOMIC DNA]</scope>
    <source>
        <strain evidence="2">SC8812_S17_10</strain>
    </source>
</reference>
<proteinExistence type="predicted"/>
<accession>A0A934NF09</accession>
<dbReference type="GO" id="GO:0003824">
    <property type="term" value="F:catalytic activity"/>
    <property type="evidence" value="ECO:0007669"/>
    <property type="project" value="InterPro"/>
</dbReference>
<name>A0A934NF09_9BACT</name>
<dbReference type="InterPro" id="IPR023631">
    <property type="entry name" value="Amidase_dom"/>
</dbReference>
<dbReference type="Gene3D" id="3.90.1300.10">
    <property type="entry name" value="Amidase signature (AS) domain"/>
    <property type="match status" value="1"/>
</dbReference>
<evidence type="ECO:0000313" key="3">
    <source>
        <dbReference type="Proteomes" id="UP000612893"/>
    </source>
</evidence>
<dbReference type="Pfam" id="PF01425">
    <property type="entry name" value="Amidase"/>
    <property type="match status" value="1"/>
</dbReference>
<dbReference type="InterPro" id="IPR000120">
    <property type="entry name" value="Amidase"/>
</dbReference>
<dbReference type="PANTHER" id="PTHR11895:SF176">
    <property type="entry name" value="AMIDASE AMID-RELATED"/>
    <property type="match status" value="1"/>
</dbReference>
<keyword evidence="3" id="KW-1185">Reference proteome</keyword>